<keyword evidence="3" id="KW-0645">Protease</keyword>
<keyword evidence="1 4" id="KW-0732">Signal</keyword>
<dbReference type="InterPro" id="IPR029058">
    <property type="entry name" value="AB_hydrolase_fold"/>
</dbReference>
<dbReference type="RefSeq" id="WP_166936979.1">
    <property type="nucleotide sequence ID" value="NZ_BAAADD010000008.1"/>
</dbReference>
<proteinExistence type="predicted"/>
<feature type="chain" id="PRO_5047238522" evidence="4">
    <location>
        <begin position="25"/>
        <end position="683"/>
    </location>
</feature>
<dbReference type="Pfam" id="PF07676">
    <property type="entry name" value="PD40"/>
    <property type="match status" value="3"/>
</dbReference>
<gene>
    <name evidence="6" type="ORF">GCM10008942_31190</name>
</gene>
<feature type="signal peptide" evidence="4">
    <location>
        <begin position="1"/>
        <end position="24"/>
    </location>
</feature>
<dbReference type="Pfam" id="PF00326">
    <property type="entry name" value="Peptidase_S9"/>
    <property type="match status" value="1"/>
</dbReference>
<protein>
    <submittedName>
        <fullName evidence="6">S9 family peptidase</fullName>
    </submittedName>
</protein>
<name>A0ABN1F286_9PROT</name>
<dbReference type="SUPFAM" id="SSF82171">
    <property type="entry name" value="DPP6 N-terminal domain-like"/>
    <property type="match status" value="1"/>
</dbReference>
<evidence type="ECO:0000313" key="7">
    <source>
        <dbReference type="Proteomes" id="UP001499951"/>
    </source>
</evidence>
<dbReference type="Gene3D" id="2.120.10.30">
    <property type="entry name" value="TolB, C-terminal domain"/>
    <property type="match status" value="2"/>
</dbReference>
<dbReference type="EMBL" id="BAAADD010000008">
    <property type="protein sequence ID" value="GAA0580057.1"/>
    <property type="molecule type" value="Genomic_DNA"/>
</dbReference>
<dbReference type="InterPro" id="IPR011659">
    <property type="entry name" value="WD40"/>
</dbReference>
<keyword evidence="7" id="KW-1185">Reference proteome</keyword>
<evidence type="ECO:0000256" key="4">
    <source>
        <dbReference type="SAM" id="SignalP"/>
    </source>
</evidence>
<dbReference type="InterPro" id="IPR011042">
    <property type="entry name" value="6-blade_b-propeller_TolB-like"/>
</dbReference>
<dbReference type="SUPFAM" id="SSF53474">
    <property type="entry name" value="alpha/beta-Hydrolases"/>
    <property type="match status" value="1"/>
</dbReference>
<sequence>MHRSCLAAVAAAFLSATSLSPALAAPFTAKLMATLDRIDDPRVSPDGRYALYDLRTVDYAANKAAHSLWIVDLKTRTSRRLKASDGGASNGRWAPDGSIYFISGRSDGRDQVFKTDVKGETATQVTHADLDVGAFKISPDGKTLVIAQAVFPECPDIACTVAKKKAKEEAKTTGVVYDRLFVRHWDEWTDGTRNHLYALKLNASGVAEGAPVALMPGFDGDAPTKPFGGDGDFSISPDGKTLVFSARVAGKTEPWSTNFDLFAVPLDGSKKPENLTEANKAWDAAPAFSPDGKWLAYTAMKRPGFEADRFGVMLRNVATGETKEVAPAWDRSADAPVWSRDGKRLLTGSDDLGQHKVFAIDPASGKVTALTGSGHVGAFDVGPNGLVYAHDTIEGPAQLYAAPYGGKAVKLTNVNKDALKGVEMGKAEQFSFKGWNGETVYGYVVKPANFDPSKKYPVAFLIHGGPQGSMANDFHYRWNPQVYAGAGYASVMIDFHGSTGYGQNFTDAISRHWGDRPLEDLQKGWAAALGKYKFLDGDKACALGASYGGFMVNWIAGTWNAPFKCFVSHDGEVDTRSMGFTTEELWFDEWERGGTVIDKPENYEQFNPFTHVKDWSKPMLIVHGGRDYRIDQTQGIGAFTLLQRRSIPSKFLYFPDENHWVLKPQNSVQWHDEVLGWLGTWTK</sequence>
<organism evidence="6 7">
    <name type="scientific">Rhizomicrobium electricum</name>
    <dbReference type="NCBI Taxonomy" id="480070"/>
    <lineage>
        <taxon>Bacteria</taxon>
        <taxon>Pseudomonadati</taxon>
        <taxon>Pseudomonadota</taxon>
        <taxon>Alphaproteobacteria</taxon>
        <taxon>Micropepsales</taxon>
        <taxon>Micropepsaceae</taxon>
        <taxon>Rhizomicrobium</taxon>
    </lineage>
</organism>
<accession>A0ABN1F286</accession>
<comment type="caution">
    <text evidence="6">The sequence shown here is derived from an EMBL/GenBank/DDBJ whole genome shotgun (WGS) entry which is preliminary data.</text>
</comment>
<evidence type="ECO:0000256" key="2">
    <source>
        <dbReference type="ARBA" id="ARBA00022801"/>
    </source>
</evidence>
<dbReference type="Gene3D" id="3.40.50.1820">
    <property type="entry name" value="alpha/beta hydrolase"/>
    <property type="match status" value="1"/>
</dbReference>
<keyword evidence="3" id="KW-0720">Serine protease</keyword>
<evidence type="ECO:0000256" key="3">
    <source>
        <dbReference type="ARBA" id="ARBA00022825"/>
    </source>
</evidence>
<feature type="domain" description="Peptidase S9 prolyl oligopeptidase catalytic" evidence="5">
    <location>
        <begin position="475"/>
        <end position="682"/>
    </location>
</feature>
<evidence type="ECO:0000256" key="1">
    <source>
        <dbReference type="ARBA" id="ARBA00022729"/>
    </source>
</evidence>
<reference evidence="6 7" key="1">
    <citation type="journal article" date="2019" name="Int. J. Syst. Evol. Microbiol.">
        <title>The Global Catalogue of Microorganisms (GCM) 10K type strain sequencing project: providing services to taxonomists for standard genome sequencing and annotation.</title>
        <authorList>
            <consortium name="The Broad Institute Genomics Platform"/>
            <consortium name="The Broad Institute Genome Sequencing Center for Infectious Disease"/>
            <person name="Wu L."/>
            <person name="Ma J."/>
        </authorList>
    </citation>
    <scope>NUCLEOTIDE SEQUENCE [LARGE SCALE GENOMIC DNA]</scope>
    <source>
        <strain evidence="6 7">JCM 15089</strain>
    </source>
</reference>
<evidence type="ECO:0000259" key="5">
    <source>
        <dbReference type="Pfam" id="PF00326"/>
    </source>
</evidence>
<dbReference type="PANTHER" id="PTHR42776:SF13">
    <property type="entry name" value="DIPEPTIDYL-PEPTIDASE 5"/>
    <property type="match status" value="1"/>
</dbReference>
<evidence type="ECO:0000313" key="6">
    <source>
        <dbReference type="EMBL" id="GAA0580057.1"/>
    </source>
</evidence>
<dbReference type="Proteomes" id="UP001499951">
    <property type="component" value="Unassembled WGS sequence"/>
</dbReference>
<dbReference type="PANTHER" id="PTHR42776">
    <property type="entry name" value="SERINE PEPTIDASE S9 FAMILY MEMBER"/>
    <property type="match status" value="1"/>
</dbReference>
<dbReference type="InterPro" id="IPR001375">
    <property type="entry name" value="Peptidase_S9_cat"/>
</dbReference>
<keyword evidence="2" id="KW-0378">Hydrolase</keyword>